<comment type="caution">
    <text evidence="3">The sequence shown here is derived from an EMBL/GenBank/DDBJ whole genome shotgun (WGS) entry which is preliminary data.</text>
</comment>
<dbReference type="EMBL" id="DTLS01000078">
    <property type="protein sequence ID" value="HGZ60128.1"/>
    <property type="molecule type" value="Genomic_DNA"/>
</dbReference>
<evidence type="ECO:0000256" key="1">
    <source>
        <dbReference type="SAM" id="Phobius"/>
    </source>
</evidence>
<dbReference type="InterPro" id="IPR051311">
    <property type="entry name" value="DedA_domain"/>
</dbReference>
<sequence>MIEAKWFGGEKLFENIGSLVSQYGLWGVFLASFIGNAIPYSAVPYVAFILAYSATSNITNELAIAIAGGGGATLGKVLIFLVSNLGGKKASKESKENVELFLSLIRKKYFGFIIIVLFALTPLPDDVIYVPLGIAGYKFLSFLVGVFIGKFLLVLIVSILGKGAYSVIEFSLNSNLIVPGMILLIVVTFYLILMIFYLDWKKVIVVFSEKGFFAATSEFLKEMLLILTFRHENLRKRLFKKK</sequence>
<dbReference type="PANTHER" id="PTHR42709">
    <property type="entry name" value="ALKALINE PHOSPHATASE LIKE PROTEIN"/>
    <property type="match status" value="1"/>
</dbReference>
<protein>
    <recommendedName>
        <fullName evidence="2">VTT domain-containing protein</fullName>
    </recommendedName>
</protein>
<name>A0A7J3SLS5_9CREN</name>
<organism evidence="3">
    <name type="scientific">Fervidicoccus fontis</name>
    <dbReference type="NCBI Taxonomy" id="683846"/>
    <lineage>
        <taxon>Archaea</taxon>
        <taxon>Thermoproteota</taxon>
        <taxon>Thermoprotei</taxon>
        <taxon>Fervidicoccales</taxon>
        <taxon>Fervidicoccaceae</taxon>
        <taxon>Fervidicoccus</taxon>
    </lineage>
</organism>
<feature type="transmembrane region" description="Helical" evidence="1">
    <location>
        <begin position="109"/>
        <end position="132"/>
    </location>
</feature>
<dbReference type="GO" id="GO:0005886">
    <property type="term" value="C:plasma membrane"/>
    <property type="evidence" value="ECO:0007669"/>
    <property type="project" value="TreeGrafter"/>
</dbReference>
<feature type="domain" description="VTT" evidence="2">
    <location>
        <begin position="66"/>
        <end position="161"/>
    </location>
</feature>
<evidence type="ECO:0000259" key="2">
    <source>
        <dbReference type="Pfam" id="PF09335"/>
    </source>
</evidence>
<feature type="transmembrane region" description="Helical" evidence="1">
    <location>
        <begin position="23"/>
        <end position="50"/>
    </location>
</feature>
<feature type="transmembrane region" description="Helical" evidence="1">
    <location>
        <begin position="139"/>
        <end position="161"/>
    </location>
</feature>
<feature type="transmembrane region" description="Helical" evidence="1">
    <location>
        <begin position="176"/>
        <end position="198"/>
    </location>
</feature>
<dbReference type="AlphaFoldDB" id="A0A7J3SLS5"/>
<keyword evidence="1" id="KW-0812">Transmembrane</keyword>
<accession>A0A7J3SLS5</accession>
<keyword evidence="1" id="KW-1133">Transmembrane helix</keyword>
<proteinExistence type="predicted"/>
<feature type="transmembrane region" description="Helical" evidence="1">
    <location>
        <begin position="62"/>
        <end position="82"/>
    </location>
</feature>
<gene>
    <name evidence="3" type="ORF">ENW83_02835</name>
</gene>
<keyword evidence="1" id="KW-0472">Membrane</keyword>
<dbReference type="Pfam" id="PF09335">
    <property type="entry name" value="VTT_dom"/>
    <property type="match status" value="1"/>
</dbReference>
<evidence type="ECO:0000313" key="3">
    <source>
        <dbReference type="EMBL" id="HGZ60128.1"/>
    </source>
</evidence>
<reference evidence="3" key="1">
    <citation type="journal article" date="2020" name="mSystems">
        <title>Genome- and Community-Level Interaction Insights into Carbon Utilization and Element Cycling Functions of Hydrothermarchaeota in Hydrothermal Sediment.</title>
        <authorList>
            <person name="Zhou Z."/>
            <person name="Liu Y."/>
            <person name="Xu W."/>
            <person name="Pan J."/>
            <person name="Luo Z.H."/>
            <person name="Li M."/>
        </authorList>
    </citation>
    <scope>NUCLEOTIDE SEQUENCE [LARGE SCALE GENOMIC DNA]</scope>
    <source>
        <strain evidence="3">SpSt-885</strain>
    </source>
</reference>
<dbReference type="InterPro" id="IPR032816">
    <property type="entry name" value="VTT_dom"/>
</dbReference>
<dbReference type="PANTHER" id="PTHR42709:SF10">
    <property type="entry name" value="SNARE ASSOCIATED GOLGI PROTEIN"/>
    <property type="match status" value="1"/>
</dbReference>